<proteinExistence type="predicted"/>
<reference evidence="2 3" key="1">
    <citation type="submission" date="2018-11" db="EMBL/GenBank/DDBJ databases">
        <title>The first complete genome of Serratia liquefaciens isolated from metalophyte plant revel distinctness adaptive mechanisms in an extreme habitat.</title>
        <authorList>
            <person name="Caneschi W.L."/>
            <person name="Sanchez A.B."/>
            <person name="Felestrino E.B."/>
            <person name="Assis R.A.B."/>
            <person name="Lemes C.G.C."/>
            <person name="Cordeiro I.F."/>
            <person name="Fonseca N.P."/>
            <person name="Villa M."/>
            <person name="Vieira I.T."/>
            <person name="Moraes L.A."/>
            <person name="Kamino L.H.Y."/>
            <person name="do Carmo F."/>
            <person name="Garcia C.M."/>
            <person name="Almeida N.F."/>
            <person name="Silva R.S."/>
            <person name="Ferro J.A."/>
            <person name="Ferro M.I.T."/>
            <person name="Varani A.M."/>
            <person name="Ferreira R.M."/>
            <person name="dos Santos V.L."/>
            <person name="Silva U.C."/>
            <person name="Setubal J.C."/>
            <person name="Moreira L.M."/>
        </authorList>
    </citation>
    <scope>NUCLEOTIDE SEQUENCE [LARGE SCALE GENOMIC DNA]</scope>
    <source>
        <strain evidence="2 3">FG3</strain>
    </source>
</reference>
<evidence type="ECO:0000313" key="2">
    <source>
        <dbReference type="EMBL" id="QDL31190.1"/>
    </source>
</evidence>
<dbReference type="GO" id="GO:0046556">
    <property type="term" value="F:alpha-L-arabinofuranosidase activity"/>
    <property type="evidence" value="ECO:0007669"/>
    <property type="project" value="InterPro"/>
</dbReference>
<name>A0A515CSW7_SERLI</name>
<dbReference type="RefSeq" id="WP_142814821.1">
    <property type="nucleotide sequence ID" value="NZ_CP033893.1"/>
</dbReference>
<sequence>MLILKSDVVCAAPVADLPYIGPIEEVNAAMAYGLRKLRSTYEGFAVRVRRSSDNAETDIGFAADRGLDVAELLSFCGAGSGYVTTWYDQSGNNAHAARTNTAGQPMIVSAGVLVTLNGRPALAFDGVAQGFTISNYAKAFAGAHRAQVFAALSHDTAQSDVASLFNIYNIVGGTTYRGLCIGVGFNGTAKNLWQLISRRSNQSASTYAVAASAHVSNATQVLTADVIYDTGVMSLYQSAGLIAQSSALGAGVLTNQSGGTIGAGILGTTSTELYKGRLSELIAVIDDNEVQITKDQMGYFEV</sequence>
<accession>A0A515CSW7</accession>
<protein>
    <recommendedName>
        <fullName evidence="1">Alpha-L-arabinofuranosidase B catalytic domain-containing protein</fullName>
    </recommendedName>
</protein>
<feature type="domain" description="Alpha-L-arabinofuranosidase B catalytic" evidence="1">
    <location>
        <begin position="34"/>
        <end position="103"/>
    </location>
</feature>
<dbReference type="Pfam" id="PF09206">
    <property type="entry name" value="ArabFuran-catal"/>
    <property type="match status" value="1"/>
</dbReference>
<dbReference type="GO" id="GO:0031221">
    <property type="term" value="P:arabinan metabolic process"/>
    <property type="evidence" value="ECO:0007669"/>
    <property type="project" value="InterPro"/>
</dbReference>
<dbReference type="EMBL" id="CP033893">
    <property type="protein sequence ID" value="QDL31190.1"/>
    <property type="molecule type" value="Genomic_DNA"/>
</dbReference>
<dbReference type="Proteomes" id="UP000317572">
    <property type="component" value="Chromosome"/>
</dbReference>
<dbReference type="InterPro" id="IPR015289">
    <property type="entry name" value="A-L-arabinofuranosidase_B_cat"/>
</dbReference>
<dbReference type="Gene3D" id="2.60.120.200">
    <property type="match status" value="1"/>
</dbReference>
<organism evidence="2 3">
    <name type="scientific">Serratia liquefaciens</name>
    <dbReference type="NCBI Taxonomy" id="614"/>
    <lineage>
        <taxon>Bacteria</taxon>
        <taxon>Pseudomonadati</taxon>
        <taxon>Pseudomonadota</taxon>
        <taxon>Gammaproteobacteria</taxon>
        <taxon>Enterobacterales</taxon>
        <taxon>Yersiniaceae</taxon>
        <taxon>Serratia</taxon>
    </lineage>
</organism>
<dbReference type="AlphaFoldDB" id="A0A515CSW7"/>
<gene>
    <name evidence="2" type="ORF">EGO53_05065</name>
</gene>
<evidence type="ECO:0000313" key="3">
    <source>
        <dbReference type="Proteomes" id="UP000317572"/>
    </source>
</evidence>
<evidence type="ECO:0000259" key="1">
    <source>
        <dbReference type="Pfam" id="PF09206"/>
    </source>
</evidence>